<proteinExistence type="inferred from homology"/>
<organism evidence="3 4">
    <name type="scientific">Bombiscardovia nodaiensis</name>
    <dbReference type="NCBI Taxonomy" id="2932181"/>
    <lineage>
        <taxon>Bacteria</taxon>
        <taxon>Bacillati</taxon>
        <taxon>Actinomycetota</taxon>
        <taxon>Actinomycetes</taxon>
        <taxon>Bifidobacteriales</taxon>
        <taxon>Bifidobacteriaceae</taxon>
        <taxon>Bombiscardovia</taxon>
    </lineage>
</organism>
<gene>
    <name evidence="3" type="ORF">KIM372_04610</name>
</gene>
<comment type="catalytic activity">
    <reaction evidence="2">
        <text>9-ribosyl-trans-zeatin 5'-phosphate + H2O = trans-zeatin + D-ribose 5-phosphate</text>
        <dbReference type="Rhea" id="RHEA:48564"/>
        <dbReference type="ChEBI" id="CHEBI:15377"/>
        <dbReference type="ChEBI" id="CHEBI:16522"/>
        <dbReference type="ChEBI" id="CHEBI:78346"/>
        <dbReference type="ChEBI" id="CHEBI:87947"/>
        <dbReference type="EC" id="3.2.2.n1"/>
    </reaction>
</comment>
<dbReference type="PANTHER" id="PTHR31223:SF70">
    <property type="entry name" value="LOG FAMILY PROTEIN YJL055W"/>
    <property type="match status" value="1"/>
</dbReference>
<keyword evidence="4" id="KW-1185">Reference proteome</keyword>
<dbReference type="NCBIfam" id="TIGR00730">
    <property type="entry name" value="Rossman fold protein, TIGR00730 family"/>
    <property type="match status" value="1"/>
</dbReference>
<comment type="similarity">
    <text evidence="1 2">Belongs to the LOG family.</text>
</comment>
<comment type="catalytic activity">
    <reaction evidence="2">
        <text>N(6)-(dimethylallyl)adenosine 5'-phosphate + H2O = N(6)-dimethylallyladenine + D-ribose 5-phosphate</text>
        <dbReference type="Rhea" id="RHEA:48560"/>
        <dbReference type="ChEBI" id="CHEBI:15377"/>
        <dbReference type="ChEBI" id="CHEBI:17660"/>
        <dbReference type="ChEBI" id="CHEBI:57526"/>
        <dbReference type="ChEBI" id="CHEBI:78346"/>
        <dbReference type="EC" id="3.2.2.n1"/>
    </reaction>
</comment>
<evidence type="ECO:0000313" key="4">
    <source>
        <dbReference type="Proteomes" id="UP001321766"/>
    </source>
</evidence>
<evidence type="ECO:0000313" key="3">
    <source>
        <dbReference type="EMBL" id="BDR52554.1"/>
    </source>
</evidence>
<dbReference type="InterPro" id="IPR031100">
    <property type="entry name" value="LOG_fam"/>
</dbReference>
<dbReference type="InterPro" id="IPR005269">
    <property type="entry name" value="LOG"/>
</dbReference>
<accession>A0ABM8B6T4</accession>
<evidence type="ECO:0000256" key="1">
    <source>
        <dbReference type="ARBA" id="ARBA00006763"/>
    </source>
</evidence>
<protein>
    <recommendedName>
        <fullName evidence="2">Cytokinin riboside 5'-monophosphate phosphoribohydrolase</fullName>
        <ecNumber evidence="2">3.2.2.n1</ecNumber>
    </recommendedName>
</protein>
<name>A0ABM8B6T4_9BIFI</name>
<dbReference type="PANTHER" id="PTHR31223">
    <property type="entry name" value="LOG FAMILY PROTEIN YJL055W"/>
    <property type="match status" value="1"/>
</dbReference>
<keyword evidence="2" id="KW-0203">Cytokinin biosynthesis</keyword>
<evidence type="ECO:0000256" key="2">
    <source>
        <dbReference type="RuleBase" id="RU363015"/>
    </source>
</evidence>
<reference evidence="3 4" key="1">
    <citation type="journal article" date="2023" name="Microbiol. Spectr.">
        <title>Symbiosis of Carpenter Bees with Uncharacterized Lactic Acid Bacteria Showing NAD Auxotrophy.</title>
        <authorList>
            <person name="Kawasaki S."/>
            <person name="Ozawa K."/>
            <person name="Mori T."/>
            <person name="Yamamoto A."/>
            <person name="Ito M."/>
            <person name="Ohkuma M."/>
            <person name="Sakamoto M."/>
            <person name="Matsutani M."/>
        </authorList>
    </citation>
    <scope>NUCLEOTIDE SEQUENCE [LARGE SCALE GENOMIC DNA]</scope>
    <source>
        <strain evidence="3 4">Kim37-2</strain>
    </source>
</reference>
<dbReference type="Proteomes" id="UP001321766">
    <property type="component" value="Chromosome"/>
</dbReference>
<dbReference type="SUPFAM" id="SSF102405">
    <property type="entry name" value="MCP/YpsA-like"/>
    <property type="match status" value="1"/>
</dbReference>
<dbReference type="Pfam" id="PF03641">
    <property type="entry name" value="Lysine_decarbox"/>
    <property type="match status" value="1"/>
</dbReference>
<dbReference type="EC" id="3.2.2.n1" evidence="2"/>
<keyword evidence="2" id="KW-0378">Hydrolase</keyword>
<dbReference type="EMBL" id="AP026798">
    <property type="protein sequence ID" value="BDR52554.1"/>
    <property type="molecule type" value="Genomic_DNA"/>
</dbReference>
<dbReference type="Gene3D" id="3.40.50.450">
    <property type="match status" value="1"/>
</dbReference>
<sequence length="191" mass="21276">MRITVYCGAAQGNDERFVQLANDIGRWVAQSDRELVYGGGGVGLMGIVAQSVLSNGGQVYGVMPRVLVERHANFEGLTHMEVVDDMDVRKKRMMELGDALIAIPGGPGTLEEMAEAFSWARLGLNNKPSIFFNIDGYWDPIRDMFDRMVSKGFLTQVDRDKLYFLDSFDQIDQAIASYTPPAIRTYPDARA</sequence>